<comment type="function">
    <text evidence="1 7">Assembles around the rod to form the L-ring and probably protects the motor/basal body from shearing forces during rotation.</text>
</comment>
<reference evidence="9" key="2">
    <citation type="submission" date="2020-09" db="EMBL/GenBank/DDBJ databases">
        <authorList>
            <person name="Sun Q."/>
            <person name="Zhou Y."/>
        </authorList>
    </citation>
    <scope>NUCLEOTIDE SEQUENCE</scope>
    <source>
        <strain evidence="9">CGMCC 1.15519</strain>
    </source>
</reference>
<dbReference type="GO" id="GO:0009427">
    <property type="term" value="C:bacterial-type flagellum basal body, distal rod, L ring"/>
    <property type="evidence" value="ECO:0007669"/>
    <property type="project" value="InterPro"/>
</dbReference>
<dbReference type="EMBL" id="BMJM01000001">
    <property type="protein sequence ID" value="GGE02196.1"/>
    <property type="molecule type" value="Genomic_DNA"/>
</dbReference>
<name>A0A916ZKG3_9SPHN</name>
<keyword evidence="4 7" id="KW-0472">Membrane</keyword>
<evidence type="ECO:0000256" key="3">
    <source>
        <dbReference type="ARBA" id="ARBA00022729"/>
    </source>
</evidence>
<evidence type="ECO:0000256" key="6">
    <source>
        <dbReference type="ARBA" id="ARBA00023237"/>
    </source>
</evidence>
<accession>A0A916ZKG3</accession>
<organism evidence="9 10">
    <name type="scientific">Sandarakinorhabdus glacialis</name>
    <dbReference type="NCBI Taxonomy" id="1614636"/>
    <lineage>
        <taxon>Bacteria</taxon>
        <taxon>Pseudomonadati</taxon>
        <taxon>Pseudomonadota</taxon>
        <taxon>Alphaproteobacteria</taxon>
        <taxon>Sphingomonadales</taxon>
        <taxon>Sphingosinicellaceae</taxon>
        <taxon>Sandarakinorhabdus</taxon>
    </lineage>
</organism>
<keyword evidence="9" id="KW-0969">Cilium</keyword>
<keyword evidence="5 7" id="KW-0975">Bacterial flagellum</keyword>
<dbReference type="AlphaFoldDB" id="A0A916ZKG3"/>
<keyword evidence="6 7" id="KW-0998">Cell outer membrane</keyword>
<keyword evidence="9" id="KW-0282">Flagellum</keyword>
<evidence type="ECO:0000256" key="2">
    <source>
        <dbReference type="ARBA" id="ARBA00006929"/>
    </source>
</evidence>
<keyword evidence="3" id="KW-0732">Signal</keyword>
<evidence type="ECO:0000256" key="1">
    <source>
        <dbReference type="ARBA" id="ARBA00002591"/>
    </source>
</evidence>
<feature type="region of interest" description="Disordered" evidence="8">
    <location>
        <begin position="105"/>
        <end position="126"/>
    </location>
</feature>
<proteinExistence type="inferred from homology"/>
<dbReference type="PRINTS" id="PR01008">
    <property type="entry name" value="FLGLRINGFLGH"/>
</dbReference>
<dbReference type="GO" id="GO:0009279">
    <property type="term" value="C:cell outer membrane"/>
    <property type="evidence" value="ECO:0007669"/>
    <property type="project" value="UniProtKB-SubCell"/>
</dbReference>
<dbReference type="Pfam" id="PF02107">
    <property type="entry name" value="FlgH"/>
    <property type="match status" value="1"/>
</dbReference>
<evidence type="ECO:0000313" key="9">
    <source>
        <dbReference type="EMBL" id="GGE02196.1"/>
    </source>
</evidence>
<comment type="caution">
    <text evidence="9">The sequence shown here is derived from an EMBL/GenBank/DDBJ whole genome shotgun (WGS) entry which is preliminary data.</text>
</comment>
<feature type="compositionally biased region" description="Polar residues" evidence="8">
    <location>
        <begin position="112"/>
        <end position="126"/>
    </location>
</feature>
<keyword evidence="9" id="KW-0966">Cell projection</keyword>
<protein>
    <recommendedName>
        <fullName evidence="7">Flagellar L-ring protein</fullName>
    </recommendedName>
    <alternativeName>
        <fullName evidence="7">Basal body L-ring protein</fullName>
    </alternativeName>
</protein>
<keyword evidence="10" id="KW-1185">Reference proteome</keyword>
<comment type="subunit">
    <text evidence="7">The basal body constitutes a major portion of the flagellar organelle and consists of four rings (L,P,S, and M) mounted on a central rod.</text>
</comment>
<reference evidence="9" key="1">
    <citation type="journal article" date="2014" name="Int. J. Syst. Evol. Microbiol.">
        <title>Complete genome sequence of Corynebacterium casei LMG S-19264T (=DSM 44701T), isolated from a smear-ripened cheese.</title>
        <authorList>
            <consortium name="US DOE Joint Genome Institute (JGI-PGF)"/>
            <person name="Walter F."/>
            <person name="Albersmeier A."/>
            <person name="Kalinowski J."/>
            <person name="Ruckert C."/>
        </authorList>
    </citation>
    <scope>NUCLEOTIDE SEQUENCE</scope>
    <source>
        <strain evidence="9">CGMCC 1.15519</strain>
    </source>
</reference>
<evidence type="ECO:0000256" key="7">
    <source>
        <dbReference type="HAMAP-Rule" id="MF_00415"/>
    </source>
</evidence>
<evidence type="ECO:0000256" key="4">
    <source>
        <dbReference type="ARBA" id="ARBA00023136"/>
    </source>
</evidence>
<comment type="subcellular location">
    <subcellularLocation>
        <location evidence="7">Cell outer membrane</location>
    </subcellularLocation>
    <subcellularLocation>
        <location evidence="7">Bacterial flagellum basal body</location>
    </subcellularLocation>
</comment>
<evidence type="ECO:0000256" key="8">
    <source>
        <dbReference type="SAM" id="MobiDB-lite"/>
    </source>
</evidence>
<sequence>MFNRPSIGLLLLLPACADEGFGRVPGVAATFPAPPPAPPTALTGSLYSAASYTGLASDRRARRVGDLLTVRLIERTQARKSATADSARNGTTSITLPTVPPFSWVPEGLTSGGSTQNFKGSGSAAQDNQLSGDITVTVARVLPGGILAIAGEKRLTLNRGEEQVQLTGLVRSDDIGADNSVPSTRVADARIRYSGSGQIADQSRQGWLARFFAKVVPL</sequence>
<dbReference type="PANTHER" id="PTHR34933">
    <property type="entry name" value="FLAGELLAR L-RING PROTEIN"/>
    <property type="match status" value="1"/>
</dbReference>
<dbReference type="GO" id="GO:0003774">
    <property type="term" value="F:cytoskeletal motor activity"/>
    <property type="evidence" value="ECO:0007669"/>
    <property type="project" value="InterPro"/>
</dbReference>
<dbReference type="PANTHER" id="PTHR34933:SF1">
    <property type="entry name" value="FLAGELLAR L-RING PROTEIN"/>
    <property type="match status" value="1"/>
</dbReference>
<evidence type="ECO:0000313" key="10">
    <source>
        <dbReference type="Proteomes" id="UP000635071"/>
    </source>
</evidence>
<dbReference type="Proteomes" id="UP000635071">
    <property type="component" value="Unassembled WGS sequence"/>
</dbReference>
<evidence type="ECO:0000256" key="5">
    <source>
        <dbReference type="ARBA" id="ARBA00023143"/>
    </source>
</evidence>
<gene>
    <name evidence="7 9" type="primary">flgH</name>
    <name evidence="9" type="ORF">GCM10011529_05760</name>
</gene>
<dbReference type="InterPro" id="IPR000527">
    <property type="entry name" value="Flag_Lring"/>
</dbReference>
<dbReference type="HAMAP" id="MF_00415">
    <property type="entry name" value="FlgH"/>
    <property type="match status" value="1"/>
</dbReference>
<dbReference type="GO" id="GO:0071973">
    <property type="term" value="P:bacterial-type flagellum-dependent cell motility"/>
    <property type="evidence" value="ECO:0007669"/>
    <property type="project" value="InterPro"/>
</dbReference>
<comment type="similarity">
    <text evidence="2 7">Belongs to the FlgH family.</text>
</comment>